<comment type="caution">
    <text evidence="3">The sequence shown here is derived from an EMBL/GenBank/DDBJ whole genome shotgun (WGS) entry which is preliminary data.</text>
</comment>
<reference evidence="3 4" key="1">
    <citation type="journal article" date="2016" name="Nat. Commun.">
        <title>Thousands of microbial genomes shed light on interconnected biogeochemical processes in an aquifer system.</title>
        <authorList>
            <person name="Anantharaman K."/>
            <person name="Brown C.T."/>
            <person name="Hug L.A."/>
            <person name="Sharon I."/>
            <person name="Castelle C.J."/>
            <person name="Probst A.J."/>
            <person name="Thomas B.C."/>
            <person name="Singh A."/>
            <person name="Wilkins M.J."/>
            <person name="Karaoz U."/>
            <person name="Brodie E.L."/>
            <person name="Williams K.H."/>
            <person name="Hubbard S.S."/>
            <person name="Banfield J.F."/>
        </authorList>
    </citation>
    <scope>NUCLEOTIDE SEQUENCE [LARGE SCALE GENOMIC DNA]</scope>
</reference>
<feature type="domain" description="DUF5671" evidence="2">
    <location>
        <begin position="10"/>
        <end position="136"/>
    </location>
</feature>
<evidence type="ECO:0000313" key="4">
    <source>
        <dbReference type="Proteomes" id="UP000179230"/>
    </source>
</evidence>
<feature type="transmembrane region" description="Helical" evidence="1">
    <location>
        <begin position="9"/>
        <end position="34"/>
    </location>
</feature>
<keyword evidence="1" id="KW-0472">Membrane</keyword>
<protein>
    <recommendedName>
        <fullName evidence="2">DUF5671 domain-containing protein</fullName>
    </recommendedName>
</protein>
<evidence type="ECO:0000313" key="3">
    <source>
        <dbReference type="EMBL" id="OGG88308.1"/>
    </source>
</evidence>
<name>A0A1F6FR29_9BACT</name>
<accession>A0A1F6FR29</accession>
<dbReference type="EMBL" id="MFMT01000023">
    <property type="protein sequence ID" value="OGG88308.1"/>
    <property type="molecule type" value="Genomic_DNA"/>
</dbReference>
<keyword evidence="1" id="KW-1133">Transmembrane helix</keyword>
<dbReference type="Pfam" id="PF18920">
    <property type="entry name" value="DUF5671"/>
    <property type="match status" value="1"/>
</dbReference>
<feature type="transmembrane region" description="Helical" evidence="1">
    <location>
        <begin position="54"/>
        <end position="73"/>
    </location>
</feature>
<dbReference type="Proteomes" id="UP000179230">
    <property type="component" value="Unassembled WGS sequence"/>
</dbReference>
<evidence type="ECO:0000259" key="2">
    <source>
        <dbReference type="Pfam" id="PF18920"/>
    </source>
</evidence>
<feature type="transmembrane region" description="Helical" evidence="1">
    <location>
        <begin position="127"/>
        <end position="148"/>
    </location>
</feature>
<dbReference type="InterPro" id="IPR043728">
    <property type="entry name" value="DUF5671"/>
</dbReference>
<gene>
    <name evidence="3" type="ORF">A2592_00645</name>
</gene>
<feature type="transmembrane region" description="Helical" evidence="1">
    <location>
        <begin position="160"/>
        <end position="183"/>
    </location>
</feature>
<feature type="transmembrane region" description="Helical" evidence="1">
    <location>
        <begin position="94"/>
        <end position="115"/>
    </location>
</feature>
<sequence length="299" mass="33301">MEKNTAKHFVLQLGSLISLYLSLSFLITLLFGIINLTFPNASEGYWVIESASNSVRLGIAMVIVFFPTYLVLTRAVNRTRRSDTDHAYLALTKWLIYLSLLVGGGILLGDLAVVIMTFLNGDITMRFILKAVTMLVIIGFAFYYYLLDAQGYWIKNEKKSVGYGVVVTIIVLAVIVFGFFHIATPGMVAAMKLDEKQIQDLQQIQWKIESVITTTSALPTTLEDAFAGFAIPTAPAGREDYTYQVTDVGFQLCATFSQASEGQMGVDIYANPVDLTRPVKNADSWQYKAGRYCFERIVK</sequence>
<dbReference type="AlphaFoldDB" id="A0A1F6FR29"/>
<keyword evidence="1" id="KW-0812">Transmembrane</keyword>
<organism evidence="3 4">
    <name type="scientific">Candidatus Kaiserbacteria bacterium RIFOXYD1_FULL_42_15</name>
    <dbReference type="NCBI Taxonomy" id="1798532"/>
    <lineage>
        <taxon>Bacteria</taxon>
        <taxon>Candidatus Kaiseribacteriota</taxon>
    </lineage>
</organism>
<evidence type="ECO:0000256" key="1">
    <source>
        <dbReference type="SAM" id="Phobius"/>
    </source>
</evidence>
<proteinExistence type="predicted"/>